<evidence type="ECO:0000313" key="5">
    <source>
        <dbReference type="Proteomes" id="UP001486565"/>
    </source>
</evidence>
<dbReference type="InterPro" id="IPR008218">
    <property type="entry name" value="ATPase_V1-cplx_f_g_su"/>
</dbReference>
<reference evidence="4 5" key="1">
    <citation type="submission" date="2023-03" db="EMBL/GenBank/DDBJ databases">
        <title>Novel Species.</title>
        <authorList>
            <person name="Ma S."/>
        </authorList>
    </citation>
    <scope>NUCLEOTIDE SEQUENCE [LARGE SCALE GENOMIC DNA]</scope>
    <source>
        <strain evidence="4 5">LIND6LT2</strain>
    </source>
</reference>
<dbReference type="RefSeq" id="WP_341877858.1">
    <property type="nucleotide sequence ID" value="NZ_CP121687.1"/>
</dbReference>
<protein>
    <submittedName>
        <fullName evidence="4">V-type ATP synthase subunit F</fullName>
    </submittedName>
</protein>
<keyword evidence="2" id="KW-0813">Transport</keyword>
<evidence type="ECO:0000313" key="4">
    <source>
        <dbReference type="EMBL" id="WZL70898.1"/>
    </source>
</evidence>
<organism evidence="4 5">
    <name type="scientific">Defluviitalea saccharophila</name>
    <dbReference type="NCBI Taxonomy" id="879970"/>
    <lineage>
        <taxon>Bacteria</taxon>
        <taxon>Bacillati</taxon>
        <taxon>Bacillota</taxon>
        <taxon>Clostridia</taxon>
        <taxon>Lachnospirales</taxon>
        <taxon>Defluviitaleaceae</taxon>
        <taxon>Defluviitalea</taxon>
    </lineage>
</organism>
<evidence type="ECO:0000256" key="2">
    <source>
        <dbReference type="ARBA" id="ARBA00022448"/>
    </source>
</evidence>
<evidence type="ECO:0000256" key="1">
    <source>
        <dbReference type="ARBA" id="ARBA00010148"/>
    </source>
</evidence>
<dbReference type="Gene3D" id="3.40.50.10580">
    <property type="entry name" value="ATPase, V1 complex, subunit F"/>
    <property type="match status" value="1"/>
</dbReference>
<proteinExistence type="inferred from homology"/>
<dbReference type="EMBL" id="CP121687">
    <property type="protein sequence ID" value="WZL70898.1"/>
    <property type="molecule type" value="Genomic_DNA"/>
</dbReference>
<name>A0ABZ2YA72_9FIRM</name>
<dbReference type="SUPFAM" id="SSF159468">
    <property type="entry name" value="AtpF-like"/>
    <property type="match status" value="1"/>
</dbReference>
<accession>A0ABZ2YA72</accession>
<comment type="similarity">
    <text evidence="1">Belongs to the V-ATPase F subunit family.</text>
</comment>
<gene>
    <name evidence="4" type="ORF">QBE51_05080</name>
</gene>
<dbReference type="InterPro" id="IPR036906">
    <property type="entry name" value="ATPase_V1_fsu_sf"/>
</dbReference>
<keyword evidence="5" id="KW-1185">Reference proteome</keyword>
<dbReference type="Proteomes" id="UP001486565">
    <property type="component" value="Chromosome"/>
</dbReference>
<evidence type="ECO:0000256" key="3">
    <source>
        <dbReference type="ARBA" id="ARBA00023065"/>
    </source>
</evidence>
<dbReference type="Pfam" id="PF01990">
    <property type="entry name" value="ATP-synt_F"/>
    <property type="match status" value="1"/>
</dbReference>
<keyword evidence="3" id="KW-0406">Ion transport</keyword>
<sequence>MKSFLISDNHDTWVGMRLAGISGVIVHEKDEILKEIDKVLEDKEIGILIVTELIMETAKEELMELKMKQNYPLVIEIPDRHGFRNKENRTMSYIKESIGIGV</sequence>